<name>A0A507QT10_MONPU</name>
<gene>
    <name evidence="1" type="ORF">MPDQ_008071</name>
</gene>
<evidence type="ECO:0000313" key="1">
    <source>
        <dbReference type="EMBL" id="TQB70783.1"/>
    </source>
</evidence>
<dbReference type="AlphaFoldDB" id="A0A507QT10"/>
<organism evidence="1 2">
    <name type="scientific">Monascus purpureus</name>
    <name type="common">Red mold</name>
    <name type="synonym">Monascus anka</name>
    <dbReference type="NCBI Taxonomy" id="5098"/>
    <lineage>
        <taxon>Eukaryota</taxon>
        <taxon>Fungi</taxon>
        <taxon>Dikarya</taxon>
        <taxon>Ascomycota</taxon>
        <taxon>Pezizomycotina</taxon>
        <taxon>Eurotiomycetes</taxon>
        <taxon>Eurotiomycetidae</taxon>
        <taxon>Eurotiales</taxon>
        <taxon>Aspergillaceae</taxon>
        <taxon>Monascus</taxon>
    </lineage>
</organism>
<dbReference type="Proteomes" id="UP000319663">
    <property type="component" value="Unassembled WGS sequence"/>
</dbReference>
<sequence length="126" mass="14389">MPPFVHDRKQDEEYVLAETGTVHAERADHFQQGHLAYPEDLNPSTDECYLREPSIMANDIGQTRTHFFRSVRAQLGTRKQRKRWKLFGTLLLSSLGAMTSHHLENPAFFADEVVSLIPTVLLHGFA</sequence>
<comment type="caution">
    <text evidence="1">The sequence shown here is derived from an EMBL/GenBank/DDBJ whole genome shotgun (WGS) entry which is preliminary data.</text>
</comment>
<reference evidence="1 2" key="1">
    <citation type="submission" date="2019-06" db="EMBL/GenBank/DDBJ databases">
        <title>Wine fermentation using esterase from Monascus purpureus.</title>
        <authorList>
            <person name="Geng C."/>
            <person name="Zhang Y."/>
        </authorList>
    </citation>
    <scope>NUCLEOTIDE SEQUENCE [LARGE SCALE GENOMIC DNA]</scope>
    <source>
        <strain evidence="1">HQ1</strain>
    </source>
</reference>
<keyword evidence="2" id="KW-1185">Reference proteome</keyword>
<evidence type="ECO:0000313" key="2">
    <source>
        <dbReference type="Proteomes" id="UP000319663"/>
    </source>
</evidence>
<accession>A0A507QT10</accession>
<proteinExistence type="predicted"/>
<protein>
    <submittedName>
        <fullName evidence="1">Uncharacterized protein</fullName>
    </submittedName>
</protein>
<dbReference type="EMBL" id="VIFY01000095">
    <property type="protein sequence ID" value="TQB70783.1"/>
    <property type="molecule type" value="Genomic_DNA"/>
</dbReference>